<dbReference type="Pfam" id="PF01451">
    <property type="entry name" value="LMWPc"/>
    <property type="match status" value="1"/>
</dbReference>
<dbReference type="OrthoDB" id="3388at2759"/>
<dbReference type="Proteomes" id="UP000799537">
    <property type="component" value="Unassembled WGS sequence"/>
</dbReference>
<name>A0A6A6CTA5_ZASCE</name>
<dbReference type="SUPFAM" id="SSF52788">
    <property type="entry name" value="Phosphotyrosine protein phosphatases I"/>
    <property type="match status" value="1"/>
</dbReference>
<dbReference type="SMART" id="SM00226">
    <property type="entry name" value="LMWPc"/>
    <property type="match status" value="1"/>
</dbReference>
<dbReference type="GeneID" id="54565237"/>
<evidence type="ECO:0000256" key="4">
    <source>
        <dbReference type="PIRSR" id="PIRSR617867-1"/>
    </source>
</evidence>
<evidence type="ECO:0000313" key="6">
    <source>
        <dbReference type="EMBL" id="KAF2170295.1"/>
    </source>
</evidence>
<dbReference type="Gene3D" id="3.40.50.2300">
    <property type="match status" value="1"/>
</dbReference>
<dbReference type="PANTHER" id="PTHR11717:SF7">
    <property type="entry name" value="LOW MOLECULAR WEIGHT PHOSPHOTYROSINE PROTEIN PHOSPHATASE"/>
    <property type="match status" value="1"/>
</dbReference>
<accession>A0A6A6CTA5</accession>
<dbReference type="CDD" id="cd16343">
    <property type="entry name" value="LMWPTP"/>
    <property type="match status" value="1"/>
</dbReference>
<dbReference type="InterPro" id="IPR017867">
    <property type="entry name" value="Tyr_phospatase_low_mol_wt"/>
</dbReference>
<keyword evidence="2" id="KW-0378">Hydrolase</keyword>
<dbReference type="InterPro" id="IPR050438">
    <property type="entry name" value="LMW_PTPase"/>
</dbReference>
<dbReference type="AlphaFoldDB" id="A0A6A6CTA5"/>
<dbReference type="RefSeq" id="XP_033671184.1">
    <property type="nucleotide sequence ID" value="XM_033811965.1"/>
</dbReference>
<dbReference type="PRINTS" id="PR00719">
    <property type="entry name" value="LMWPTPASE"/>
</dbReference>
<evidence type="ECO:0000256" key="2">
    <source>
        <dbReference type="ARBA" id="ARBA00022801"/>
    </source>
</evidence>
<keyword evidence="3" id="KW-0904">Protein phosphatase</keyword>
<sequence>MASDSAQAGQVSVLFVCLGNICRSPMAEGVFRHLTDFGTSKQHPLIKEVDSCGTGAYHAGDRPDSRTLSVLEDNGLTNYKHKARRVKVPEDFERFDYLLAMDENNYIDLRDSVKRAQNKGSLGSDALDKVYMYGEFGGKNKKEEIVDPWYDGGREGFEVAYEQVSRMGKGLLKHIEERAKAAADGKSEL</sequence>
<protein>
    <recommendedName>
        <fullName evidence="5">Phosphotyrosine protein phosphatase I domain-containing protein</fullName>
    </recommendedName>
</protein>
<evidence type="ECO:0000256" key="1">
    <source>
        <dbReference type="ARBA" id="ARBA00011063"/>
    </source>
</evidence>
<dbReference type="PANTHER" id="PTHR11717">
    <property type="entry name" value="LOW MOLECULAR WEIGHT PROTEIN TYROSINE PHOSPHATASE"/>
    <property type="match status" value="1"/>
</dbReference>
<dbReference type="EMBL" id="ML993586">
    <property type="protein sequence ID" value="KAF2170295.1"/>
    <property type="molecule type" value="Genomic_DNA"/>
</dbReference>
<reference evidence="6" key="1">
    <citation type="journal article" date="2020" name="Stud. Mycol.">
        <title>101 Dothideomycetes genomes: a test case for predicting lifestyles and emergence of pathogens.</title>
        <authorList>
            <person name="Haridas S."/>
            <person name="Albert R."/>
            <person name="Binder M."/>
            <person name="Bloem J."/>
            <person name="Labutti K."/>
            <person name="Salamov A."/>
            <person name="Andreopoulos B."/>
            <person name="Baker S."/>
            <person name="Barry K."/>
            <person name="Bills G."/>
            <person name="Bluhm B."/>
            <person name="Cannon C."/>
            <person name="Castanera R."/>
            <person name="Culley D."/>
            <person name="Daum C."/>
            <person name="Ezra D."/>
            <person name="Gonzalez J."/>
            <person name="Henrissat B."/>
            <person name="Kuo A."/>
            <person name="Liang C."/>
            <person name="Lipzen A."/>
            <person name="Lutzoni F."/>
            <person name="Magnuson J."/>
            <person name="Mondo S."/>
            <person name="Nolan M."/>
            <person name="Ohm R."/>
            <person name="Pangilinan J."/>
            <person name="Park H.-J."/>
            <person name="Ramirez L."/>
            <person name="Alfaro M."/>
            <person name="Sun H."/>
            <person name="Tritt A."/>
            <person name="Yoshinaga Y."/>
            <person name="Zwiers L.-H."/>
            <person name="Turgeon B."/>
            <person name="Goodwin S."/>
            <person name="Spatafora J."/>
            <person name="Crous P."/>
            <person name="Grigoriev I."/>
        </authorList>
    </citation>
    <scope>NUCLEOTIDE SEQUENCE</scope>
    <source>
        <strain evidence="6">ATCC 36951</strain>
    </source>
</reference>
<evidence type="ECO:0000313" key="7">
    <source>
        <dbReference type="Proteomes" id="UP000799537"/>
    </source>
</evidence>
<evidence type="ECO:0000259" key="5">
    <source>
        <dbReference type="SMART" id="SM00226"/>
    </source>
</evidence>
<feature type="domain" description="Phosphotyrosine protein phosphatase I" evidence="5">
    <location>
        <begin position="11"/>
        <end position="174"/>
    </location>
</feature>
<gene>
    <name evidence="6" type="ORF">M409DRAFT_52028</name>
</gene>
<comment type="similarity">
    <text evidence="1">Belongs to the low molecular weight phosphotyrosine protein phosphatase family.</text>
</comment>
<keyword evidence="7" id="KW-1185">Reference proteome</keyword>
<feature type="active site" description="Nucleophile" evidence="4">
    <location>
        <position position="17"/>
    </location>
</feature>
<dbReference type="InterPro" id="IPR036196">
    <property type="entry name" value="Ptyr_pPase_sf"/>
</dbReference>
<proteinExistence type="inferred from homology"/>
<feature type="active site" evidence="4">
    <location>
        <position position="23"/>
    </location>
</feature>
<feature type="active site" description="Proton donor" evidence="4">
    <location>
        <position position="147"/>
    </location>
</feature>
<evidence type="ECO:0000256" key="3">
    <source>
        <dbReference type="ARBA" id="ARBA00022912"/>
    </source>
</evidence>
<dbReference type="GO" id="GO:0004725">
    <property type="term" value="F:protein tyrosine phosphatase activity"/>
    <property type="evidence" value="ECO:0007669"/>
    <property type="project" value="InterPro"/>
</dbReference>
<dbReference type="InterPro" id="IPR023485">
    <property type="entry name" value="Ptyr_pPase"/>
</dbReference>
<organism evidence="6 7">
    <name type="scientific">Zasmidium cellare ATCC 36951</name>
    <dbReference type="NCBI Taxonomy" id="1080233"/>
    <lineage>
        <taxon>Eukaryota</taxon>
        <taxon>Fungi</taxon>
        <taxon>Dikarya</taxon>
        <taxon>Ascomycota</taxon>
        <taxon>Pezizomycotina</taxon>
        <taxon>Dothideomycetes</taxon>
        <taxon>Dothideomycetidae</taxon>
        <taxon>Mycosphaerellales</taxon>
        <taxon>Mycosphaerellaceae</taxon>
        <taxon>Zasmidium</taxon>
    </lineage>
</organism>